<comment type="caution">
    <text evidence="1">The sequence shown here is derived from an EMBL/GenBank/DDBJ whole genome shotgun (WGS) entry which is preliminary data.</text>
</comment>
<reference evidence="2" key="1">
    <citation type="journal article" date="2023" name="Front. Plant Sci.">
        <title>Chromosomal-level genome assembly of Melastoma candidum provides insights into trichome evolution.</title>
        <authorList>
            <person name="Zhong Y."/>
            <person name="Wu W."/>
            <person name="Sun C."/>
            <person name="Zou P."/>
            <person name="Liu Y."/>
            <person name="Dai S."/>
            <person name="Zhou R."/>
        </authorList>
    </citation>
    <scope>NUCLEOTIDE SEQUENCE [LARGE SCALE GENOMIC DNA]</scope>
</reference>
<evidence type="ECO:0000313" key="2">
    <source>
        <dbReference type="Proteomes" id="UP001057402"/>
    </source>
</evidence>
<organism evidence="1 2">
    <name type="scientific">Melastoma candidum</name>
    <dbReference type="NCBI Taxonomy" id="119954"/>
    <lineage>
        <taxon>Eukaryota</taxon>
        <taxon>Viridiplantae</taxon>
        <taxon>Streptophyta</taxon>
        <taxon>Embryophyta</taxon>
        <taxon>Tracheophyta</taxon>
        <taxon>Spermatophyta</taxon>
        <taxon>Magnoliopsida</taxon>
        <taxon>eudicotyledons</taxon>
        <taxon>Gunneridae</taxon>
        <taxon>Pentapetalae</taxon>
        <taxon>rosids</taxon>
        <taxon>malvids</taxon>
        <taxon>Myrtales</taxon>
        <taxon>Melastomataceae</taxon>
        <taxon>Melastomatoideae</taxon>
        <taxon>Melastomateae</taxon>
        <taxon>Melastoma</taxon>
    </lineage>
</organism>
<dbReference type="Proteomes" id="UP001057402">
    <property type="component" value="Chromosome 4"/>
</dbReference>
<evidence type="ECO:0000313" key="1">
    <source>
        <dbReference type="EMBL" id="KAI4372064.1"/>
    </source>
</evidence>
<gene>
    <name evidence="1" type="ORF">MLD38_010347</name>
</gene>
<accession>A0ACB9R334</accession>
<proteinExistence type="predicted"/>
<name>A0ACB9R334_9MYRT</name>
<protein>
    <submittedName>
        <fullName evidence="1">Uncharacterized protein</fullName>
    </submittedName>
</protein>
<sequence length="87" mass="9487">MANSRIARFIVEITPPQFICVMRHPRTAKMLETIREEEKEVGSSHPQFSSSPRTPSASLPPNSAARYGGAAVSRGSGMDMTSCSFEN</sequence>
<keyword evidence="2" id="KW-1185">Reference proteome</keyword>
<dbReference type="EMBL" id="CM042883">
    <property type="protein sequence ID" value="KAI4372064.1"/>
    <property type="molecule type" value="Genomic_DNA"/>
</dbReference>